<evidence type="ECO:0000259" key="6">
    <source>
        <dbReference type="PROSITE" id="PS51471"/>
    </source>
</evidence>
<evidence type="ECO:0000256" key="4">
    <source>
        <dbReference type="ARBA" id="ARBA00023002"/>
    </source>
</evidence>
<evidence type="ECO:0000256" key="2">
    <source>
        <dbReference type="ARBA" id="ARBA00022723"/>
    </source>
</evidence>
<gene>
    <name evidence="7" type="primary">P4HA1</name>
    <name evidence="7" type="ORF">SNAT2548_LOCUS31537</name>
</gene>
<keyword evidence="4" id="KW-0560">Oxidoreductase</keyword>
<sequence length="465" mass="50688">MTQQSCGQRWRHRRRWALFAAVAPVLLLSRHPKLSFTATQSTLPLRRSVLVRCQPGTQPSTIDAGLAAKLQAAKERVAQAKEAVKLFRTELCGRSFLSPEINRPLLTEIFITFVPKSAAAMREPILDKALADLIPDMRRDVEALVALVGSMAAARLPHEPAWQLMADVVAKECRAASARQLTAFAWAFATAGEPRQDLWDSLKAAMAGKLAELSPDEQVTFAWSCAEVNQHARDLFGDASAVAAPAASAQMLEAIQALPGEVLTDQVPIRLVPGVLTEEQGQALIRLADDAQLWSQSSRRGARDAEGEDALRTSSSAVLSAPSMFGNPAVQAVRTWASKLLRVPEDFVEALQLVRYRQGQQYSTHVDWGRPQDASLWLGGQRTATALIYLNSLPDGCGGETSFDRLGVTVRPKAGAALVWPNVNASGHPQELVEHRALPVLCDTTKYALNVWIREKALPTYVGRA</sequence>
<dbReference type="GO" id="GO:0031418">
    <property type="term" value="F:L-ascorbic acid binding"/>
    <property type="evidence" value="ECO:0007669"/>
    <property type="project" value="InterPro"/>
</dbReference>
<dbReference type="Gene3D" id="2.60.120.620">
    <property type="entry name" value="q2cbj1_9rhob like domain"/>
    <property type="match status" value="1"/>
</dbReference>
<keyword evidence="2" id="KW-0479">Metal-binding</keyword>
<keyword evidence="8" id="KW-1185">Reference proteome</keyword>
<dbReference type="InterPro" id="IPR006620">
    <property type="entry name" value="Pro_4_hyd_alph"/>
</dbReference>
<protein>
    <submittedName>
        <fullName evidence="7">P4HA1 protein</fullName>
    </submittedName>
</protein>
<proteinExistence type="predicted"/>
<reference evidence="7" key="1">
    <citation type="submission" date="2021-02" db="EMBL/GenBank/DDBJ databases">
        <authorList>
            <person name="Dougan E. K."/>
            <person name="Rhodes N."/>
            <person name="Thang M."/>
            <person name="Chan C."/>
        </authorList>
    </citation>
    <scope>NUCLEOTIDE SEQUENCE</scope>
</reference>
<comment type="caution">
    <text evidence="7">The sequence shown here is derived from an EMBL/GenBank/DDBJ whole genome shotgun (WGS) entry which is preliminary data.</text>
</comment>
<keyword evidence="5" id="KW-0408">Iron</keyword>
<evidence type="ECO:0000256" key="3">
    <source>
        <dbReference type="ARBA" id="ARBA00022964"/>
    </source>
</evidence>
<dbReference type="PROSITE" id="PS51471">
    <property type="entry name" value="FE2OG_OXY"/>
    <property type="match status" value="1"/>
</dbReference>
<dbReference type="InterPro" id="IPR045054">
    <property type="entry name" value="P4HA-like"/>
</dbReference>
<dbReference type="GO" id="GO:0005506">
    <property type="term" value="F:iron ion binding"/>
    <property type="evidence" value="ECO:0007669"/>
    <property type="project" value="InterPro"/>
</dbReference>
<dbReference type="GO" id="GO:0004656">
    <property type="term" value="F:procollagen-proline 4-dioxygenase activity"/>
    <property type="evidence" value="ECO:0007669"/>
    <property type="project" value="TreeGrafter"/>
</dbReference>
<dbReference type="OrthoDB" id="420380at2759"/>
<dbReference type="EMBL" id="CAJNDS010002663">
    <property type="protein sequence ID" value="CAE7559662.1"/>
    <property type="molecule type" value="Genomic_DNA"/>
</dbReference>
<dbReference type="PANTHER" id="PTHR10869:SF246">
    <property type="entry name" value="TRANSMEMBRANE PROLYL 4-HYDROXYLASE"/>
    <property type="match status" value="1"/>
</dbReference>
<evidence type="ECO:0000313" key="7">
    <source>
        <dbReference type="EMBL" id="CAE7559662.1"/>
    </source>
</evidence>
<evidence type="ECO:0000256" key="1">
    <source>
        <dbReference type="ARBA" id="ARBA00001961"/>
    </source>
</evidence>
<comment type="cofactor">
    <cofactor evidence="1">
        <name>L-ascorbate</name>
        <dbReference type="ChEBI" id="CHEBI:38290"/>
    </cofactor>
</comment>
<dbReference type="PANTHER" id="PTHR10869">
    <property type="entry name" value="PROLYL 4-HYDROXYLASE ALPHA SUBUNIT"/>
    <property type="match status" value="1"/>
</dbReference>
<accession>A0A812UB18</accession>
<organism evidence="7 8">
    <name type="scientific">Symbiodinium natans</name>
    <dbReference type="NCBI Taxonomy" id="878477"/>
    <lineage>
        <taxon>Eukaryota</taxon>
        <taxon>Sar</taxon>
        <taxon>Alveolata</taxon>
        <taxon>Dinophyceae</taxon>
        <taxon>Suessiales</taxon>
        <taxon>Symbiodiniaceae</taxon>
        <taxon>Symbiodinium</taxon>
    </lineage>
</organism>
<dbReference type="GO" id="GO:0005783">
    <property type="term" value="C:endoplasmic reticulum"/>
    <property type="evidence" value="ECO:0007669"/>
    <property type="project" value="TreeGrafter"/>
</dbReference>
<dbReference type="AlphaFoldDB" id="A0A812UB18"/>
<dbReference type="InterPro" id="IPR005123">
    <property type="entry name" value="Oxoglu/Fe-dep_dioxygenase_dom"/>
</dbReference>
<evidence type="ECO:0000256" key="5">
    <source>
        <dbReference type="ARBA" id="ARBA00023004"/>
    </source>
</evidence>
<dbReference type="SMART" id="SM00702">
    <property type="entry name" value="P4Hc"/>
    <property type="match status" value="1"/>
</dbReference>
<dbReference type="Proteomes" id="UP000604046">
    <property type="component" value="Unassembled WGS sequence"/>
</dbReference>
<dbReference type="Pfam" id="PF13640">
    <property type="entry name" value="2OG-FeII_Oxy_3"/>
    <property type="match status" value="1"/>
</dbReference>
<keyword evidence="3" id="KW-0223">Dioxygenase</keyword>
<feature type="domain" description="Fe2OG dioxygenase" evidence="6">
    <location>
        <begin position="346"/>
        <end position="455"/>
    </location>
</feature>
<evidence type="ECO:0000313" key="8">
    <source>
        <dbReference type="Proteomes" id="UP000604046"/>
    </source>
</evidence>
<name>A0A812UB18_9DINO</name>
<dbReference type="InterPro" id="IPR044862">
    <property type="entry name" value="Pro_4_hyd_alph_FE2OG_OXY"/>
</dbReference>